<proteinExistence type="predicted"/>
<evidence type="ECO:0000256" key="2">
    <source>
        <dbReference type="SAM" id="MobiDB-lite"/>
    </source>
</evidence>
<dbReference type="EMBL" id="PQWO01000020">
    <property type="protein sequence ID" value="PZD71229.1"/>
    <property type="molecule type" value="Genomic_DNA"/>
</dbReference>
<feature type="compositionally biased region" description="Polar residues" evidence="2">
    <location>
        <begin position="104"/>
        <end position="120"/>
    </location>
</feature>
<accession>A0A2W1JAS0</accession>
<protein>
    <submittedName>
        <fullName evidence="4">Uncharacterized protein</fullName>
    </submittedName>
</protein>
<comment type="caution">
    <text evidence="4">The sequence shown here is derived from an EMBL/GenBank/DDBJ whole genome shotgun (WGS) entry which is preliminary data.</text>
</comment>
<reference evidence="4 5" key="1">
    <citation type="journal article" date="2018" name="Sci. Rep.">
        <title>A novel species of the marine cyanobacterium Acaryochloris with a unique pigment content and lifestyle.</title>
        <authorList>
            <person name="Partensky F."/>
            <person name="Six C."/>
            <person name="Ratin M."/>
            <person name="Garczarek L."/>
            <person name="Vaulot D."/>
            <person name="Probert I."/>
            <person name="Calteau A."/>
            <person name="Gourvil P."/>
            <person name="Marie D."/>
            <person name="Grebert T."/>
            <person name="Bouchier C."/>
            <person name="Le Panse S."/>
            <person name="Gachenot M."/>
            <person name="Rodriguez F."/>
            <person name="Garrido J.L."/>
        </authorList>
    </citation>
    <scope>NUCLEOTIDE SEQUENCE [LARGE SCALE GENOMIC DNA]</scope>
    <source>
        <strain evidence="4 5">RCC1774</strain>
    </source>
</reference>
<evidence type="ECO:0000256" key="3">
    <source>
        <dbReference type="SAM" id="SignalP"/>
    </source>
</evidence>
<evidence type="ECO:0000313" key="5">
    <source>
        <dbReference type="Proteomes" id="UP000248857"/>
    </source>
</evidence>
<dbReference type="AlphaFoldDB" id="A0A2W1JAS0"/>
<feature type="signal peptide" evidence="3">
    <location>
        <begin position="1"/>
        <end position="35"/>
    </location>
</feature>
<feature type="coiled-coil region" evidence="1">
    <location>
        <begin position="148"/>
        <end position="182"/>
    </location>
</feature>
<name>A0A2W1JAS0_9CYAN</name>
<sequence>MYRLHAFFKRLRLSKVLLVIVTTSVLTLSTACSQAAPPAALNTAPSNEADIPRLVDRSASPSRDASIEAKQRLIDQAKQQRTAPPRDTFGTAAKAIDETAQDLSENISSSVRGAAQQTRQTLEETSDVIEDRSSDVLQDAQQAINSVIDGTKQTQQALENSVDALEDRANDALQDAQHALDDAA</sequence>
<evidence type="ECO:0000313" key="4">
    <source>
        <dbReference type="EMBL" id="PZD71229.1"/>
    </source>
</evidence>
<dbReference type="RefSeq" id="WP_110988300.1">
    <property type="nucleotide sequence ID" value="NZ_CAWNWM010000020.1"/>
</dbReference>
<feature type="region of interest" description="Disordered" evidence="2">
    <location>
        <begin position="104"/>
        <end position="127"/>
    </location>
</feature>
<gene>
    <name evidence="4" type="ORF">C1752_07505</name>
</gene>
<evidence type="ECO:0000256" key="1">
    <source>
        <dbReference type="SAM" id="Coils"/>
    </source>
</evidence>
<dbReference type="Proteomes" id="UP000248857">
    <property type="component" value="Unassembled WGS sequence"/>
</dbReference>
<keyword evidence="1" id="KW-0175">Coiled coil</keyword>
<dbReference type="PROSITE" id="PS51257">
    <property type="entry name" value="PROKAR_LIPOPROTEIN"/>
    <property type="match status" value="1"/>
</dbReference>
<organism evidence="4 5">
    <name type="scientific">Acaryochloris thomasi RCC1774</name>
    <dbReference type="NCBI Taxonomy" id="1764569"/>
    <lineage>
        <taxon>Bacteria</taxon>
        <taxon>Bacillati</taxon>
        <taxon>Cyanobacteriota</taxon>
        <taxon>Cyanophyceae</taxon>
        <taxon>Acaryochloridales</taxon>
        <taxon>Acaryochloridaceae</taxon>
        <taxon>Acaryochloris</taxon>
        <taxon>Acaryochloris thomasi</taxon>
    </lineage>
</organism>
<keyword evidence="3" id="KW-0732">Signal</keyword>
<keyword evidence="5" id="KW-1185">Reference proteome</keyword>
<dbReference type="Gene3D" id="1.20.120.20">
    <property type="entry name" value="Apolipoprotein"/>
    <property type="match status" value="1"/>
</dbReference>
<feature type="chain" id="PRO_5016162098" evidence="3">
    <location>
        <begin position="36"/>
        <end position="184"/>
    </location>
</feature>